<proteinExistence type="predicted"/>
<keyword evidence="3" id="KW-1185">Reference proteome</keyword>
<evidence type="ECO:0000313" key="2">
    <source>
        <dbReference type="EnsemblPlants" id="OB06G10290.1"/>
    </source>
</evidence>
<reference evidence="2" key="2">
    <citation type="submission" date="2013-04" db="UniProtKB">
        <authorList>
            <consortium name="EnsemblPlants"/>
        </authorList>
    </citation>
    <scope>IDENTIFICATION</scope>
</reference>
<dbReference type="Gramene" id="OB06G10290.1">
    <property type="protein sequence ID" value="OB06G10290.1"/>
    <property type="gene ID" value="OB06G10290"/>
</dbReference>
<name>J3MAI5_ORYBR</name>
<dbReference type="EnsemblPlants" id="OB06G10290.1">
    <property type="protein sequence ID" value="OB06G10290.1"/>
    <property type="gene ID" value="OB06G10290"/>
</dbReference>
<protein>
    <submittedName>
        <fullName evidence="2">Uncharacterized protein</fullName>
    </submittedName>
</protein>
<keyword evidence="1" id="KW-0732">Signal</keyword>
<evidence type="ECO:0000256" key="1">
    <source>
        <dbReference type="SAM" id="SignalP"/>
    </source>
</evidence>
<dbReference type="AlphaFoldDB" id="J3MAI5"/>
<organism evidence="2">
    <name type="scientific">Oryza brachyantha</name>
    <name type="common">malo sina</name>
    <dbReference type="NCBI Taxonomy" id="4533"/>
    <lineage>
        <taxon>Eukaryota</taxon>
        <taxon>Viridiplantae</taxon>
        <taxon>Streptophyta</taxon>
        <taxon>Embryophyta</taxon>
        <taxon>Tracheophyta</taxon>
        <taxon>Spermatophyta</taxon>
        <taxon>Magnoliopsida</taxon>
        <taxon>Liliopsida</taxon>
        <taxon>Poales</taxon>
        <taxon>Poaceae</taxon>
        <taxon>BOP clade</taxon>
        <taxon>Oryzoideae</taxon>
        <taxon>Oryzeae</taxon>
        <taxon>Oryzinae</taxon>
        <taxon>Oryza</taxon>
    </lineage>
</organism>
<feature type="chain" id="PRO_5013266073" evidence="1">
    <location>
        <begin position="16"/>
        <end position="74"/>
    </location>
</feature>
<sequence length="74" mass="8169">MACLYLGSGLHVWLGLYLGSIHEYSAGLNLTHHSPTTGIYHNGALETTATAKIYCNLPKLFSTVFSWKLTVAWK</sequence>
<accession>J3MAI5</accession>
<evidence type="ECO:0000313" key="3">
    <source>
        <dbReference type="Proteomes" id="UP000006038"/>
    </source>
</evidence>
<dbReference type="HOGENOM" id="CLU_2691696_0_0_1"/>
<dbReference type="Proteomes" id="UP000006038">
    <property type="component" value="Chromosome 6"/>
</dbReference>
<feature type="signal peptide" evidence="1">
    <location>
        <begin position="1"/>
        <end position="15"/>
    </location>
</feature>
<reference evidence="2" key="1">
    <citation type="journal article" date="2013" name="Nat. Commun.">
        <title>Whole-genome sequencing of Oryza brachyantha reveals mechanisms underlying Oryza genome evolution.</title>
        <authorList>
            <person name="Chen J."/>
            <person name="Huang Q."/>
            <person name="Gao D."/>
            <person name="Wang J."/>
            <person name="Lang Y."/>
            <person name="Liu T."/>
            <person name="Li B."/>
            <person name="Bai Z."/>
            <person name="Luis Goicoechea J."/>
            <person name="Liang C."/>
            <person name="Chen C."/>
            <person name="Zhang W."/>
            <person name="Sun S."/>
            <person name="Liao Y."/>
            <person name="Zhang X."/>
            <person name="Yang L."/>
            <person name="Song C."/>
            <person name="Wang M."/>
            <person name="Shi J."/>
            <person name="Liu G."/>
            <person name="Liu J."/>
            <person name="Zhou H."/>
            <person name="Zhou W."/>
            <person name="Yu Q."/>
            <person name="An N."/>
            <person name="Chen Y."/>
            <person name="Cai Q."/>
            <person name="Wang B."/>
            <person name="Liu B."/>
            <person name="Min J."/>
            <person name="Huang Y."/>
            <person name="Wu H."/>
            <person name="Li Z."/>
            <person name="Zhang Y."/>
            <person name="Yin Y."/>
            <person name="Song W."/>
            <person name="Jiang J."/>
            <person name="Jackson S.A."/>
            <person name="Wing R.A."/>
            <person name="Wang J."/>
            <person name="Chen M."/>
        </authorList>
    </citation>
    <scope>NUCLEOTIDE SEQUENCE [LARGE SCALE GENOMIC DNA]</scope>
    <source>
        <strain evidence="2">cv. IRGC 101232</strain>
    </source>
</reference>